<gene>
    <name evidence="3" type="ORF">H8695_09755</name>
</gene>
<keyword evidence="1" id="KW-0812">Transmembrane</keyword>
<dbReference type="RefSeq" id="WP_249301070.1">
    <property type="nucleotide sequence ID" value="NZ_JACRSP010000004.1"/>
</dbReference>
<reference evidence="3" key="1">
    <citation type="submission" date="2020-08" db="EMBL/GenBank/DDBJ databases">
        <title>Genome public.</title>
        <authorList>
            <person name="Liu C."/>
            <person name="Sun Q."/>
        </authorList>
    </citation>
    <scope>NUCLEOTIDE SEQUENCE</scope>
    <source>
        <strain evidence="3">BX7</strain>
    </source>
</reference>
<name>A0A926DH49_9FIRM</name>
<protein>
    <submittedName>
        <fullName evidence="3">DUF4830 domain-containing protein</fullName>
    </submittedName>
</protein>
<dbReference type="Pfam" id="PF16112">
    <property type="entry name" value="DUF4830"/>
    <property type="match status" value="1"/>
</dbReference>
<feature type="domain" description="DUF4830" evidence="2">
    <location>
        <begin position="60"/>
        <end position="144"/>
    </location>
</feature>
<dbReference type="Proteomes" id="UP000620366">
    <property type="component" value="Unassembled WGS sequence"/>
</dbReference>
<evidence type="ECO:0000313" key="4">
    <source>
        <dbReference type="Proteomes" id="UP000620366"/>
    </source>
</evidence>
<accession>A0A926DH49</accession>
<dbReference type="AlphaFoldDB" id="A0A926DH49"/>
<feature type="transmembrane region" description="Helical" evidence="1">
    <location>
        <begin position="12"/>
        <end position="32"/>
    </location>
</feature>
<sequence length="160" mass="18111">MFVISMKLGKKKLIAIIAVAVLLVVGLVWLLMPKDVREDTAPVAKIKTTRIKENADRIAFLNQYGWEVVSEPAEIVEVTVPKEFDDVYENYNQLQKQQDFDLTKYRGKRIKRYTYEVTNYPDADAGTVVANVLIYKDKVIGGDICSTQLGGFMHGFSQDS</sequence>
<organism evidence="3 4">
    <name type="scientific">Feifania hominis</name>
    <dbReference type="NCBI Taxonomy" id="2763660"/>
    <lineage>
        <taxon>Bacteria</taxon>
        <taxon>Bacillati</taxon>
        <taxon>Bacillota</taxon>
        <taxon>Clostridia</taxon>
        <taxon>Eubacteriales</taxon>
        <taxon>Feifaniaceae</taxon>
        <taxon>Feifania</taxon>
    </lineage>
</organism>
<evidence type="ECO:0000259" key="2">
    <source>
        <dbReference type="Pfam" id="PF16112"/>
    </source>
</evidence>
<dbReference type="InterPro" id="IPR032257">
    <property type="entry name" value="DUF4830"/>
</dbReference>
<dbReference type="EMBL" id="JACRSP010000004">
    <property type="protein sequence ID" value="MBC8536970.1"/>
    <property type="molecule type" value="Genomic_DNA"/>
</dbReference>
<keyword evidence="4" id="KW-1185">Reference proteome</keyword>
<evidence type="ECO:0000313" key="3">
    <source>
        <dbReference type="EMBL" id="MBC8536970.1"/>
    </source>
</evidence>
<evidence type="ECO:0000256" key="1">
    <source>
        <dbReference type="SAM" id="Phobius"/>
    </source>
</evidence>
<keyword evidence="1" id="KW-0472">Membrane</keyword>
<comment type="caution">
    <text evidence="3">The sequence shown here is derived from an EMBL/GenBank/DDBJ whole genome shotgun (WGS) entry which is preliminary data.</text>
</comment>
<proteinExistence type="predicted"/>
<keyword evidence="1" id="KW-1133">Transmembrane helix</keyword>